<proteinExistence type="predicted"/>
<dbReference type="OrthoDB" id="6041973at2759"/>
<evidence type="ECO:0000256" key="1">
    <source>
        <dbReference type="ARBA" id="ARBA00004173"/>
    </source>
</evidence>
<comment type="caution">
    <text evidence="5">The sequence shown here is derived from an EMBL/GenBank/DDBJ whole genome shotgun (WGS) entry which is preliminary data.</text>
</comment>
<dbReference type="EMBL" id="SEYY01007008">
    <property type="protein sequence ID" value="KAB7502663.1"/>
    <property type="molecule type" value="Genomic_DNA"/>
</dbReference>
<dbReference type="Pfam" id="PF07147">
    <property type="entry name" value="PDCD9"/>
    <property type="match status" value="1"/>
</dbReference>
<dbReference type="InterPro" id="IPR010793">
    <property type="entry name" value="Ribosomal_mL37/mL65"/>
</dbReference>
<evidence type="ECO:0000256" key="3">
    <source>
        <dbReference type="ARBA" id="ARBA00023128"/>
    </source>
</evidence>
<keyword evidence="6" id="KW-1185">Reference proteome</keyword>
<evidence type="ECO:0000256" key="4">
    <source>
        <dbReference type="ARBA" id="ARBA00023274"/>
    </source>
</evidence>
<dbReference type="GO" id="GO:0003735">
    <property type="term" value="F:structural constituent of ribosome"/>
    <property type="evidence" value="ECO:0007669"/>
    <property type="project" value="InterPro"/>
</dbReference>
<dbReference type="PANTHER" id="PTHR13014">
    <property type="entry name" value="MITOCHONDRIAL 28S RIBOSOMAL PROTEIN S30/P52 PRO-APOTOTIC PROTEIN"/>
    <property type="match status" value="1"/>
</dbReference>
<keyword evidence="4" id="KW-0687">Ribonucleoprotein</keyword>
<evidence type="ECO:0000313" key="6">
    <source>
        <dbReference type="Proteomes" id="UP000326759"/>
    </source>
</evidence>
<dbReference type="GO" id="GO:0005762">
    <property type="term" value="C:mitochondrial large ribosomal subunit"/>
    <property type="evidence" value="ECO:0007669"/>
    <property type="project" value="TreeGrafter"/>
</dbReference>
<dbReference type="Proteomes" id="UP000326759">
    <property type="component" value="Unassembled WGS sequence"/>
</dbReference>
<comment type="subcellular location">
    <subcellularLocation>
        <location evidence="1">Mitochondrion</location>
    </subcellularLocation>
</comment>
<evidence type="ECO:0000256" key="2">
    <source>
        <dbReference type="ARBA" id="ARBA00022980"/>
    </source>
</evidence>
<accession>A0A5N5T7M4</accession>
<dbReference type="PANTHER" id="PTHR13014:SF3">
    <property type="entry name" value="LARGE RIBOSOMAL SUBUNIT PROTEIN ML65"/>
    <property type="match status" value="1"/>
</dbReference>
<protein>
    <submittedName>
        <fullName evidence="5">28S ribosomal protein S30, mitochondrial</fullName>
    </submittedName>
</protein>
<sequence>MENRLRKLGKEFCDQYRPCYLQQQAINDAFAQALSYSFYQGFTPGDELTYPFVQQGVSSDGRNFQFSLYQLNTFYLHDRHSTDNPRLNYLWLSEDMPLYETVEEDDVKGLNKDVLKLLCTMYLKKGIERQNPSPYLAHYKYLMHHNAPDEYKEEFQNILRNNILSERKFRRVEKDPLPWEFIYKMKYKTRLIDPKLKYFEKTTVTDPHKRRLDDYEPNYIPKIRRIDVRIKKKPIIDSELLFKHKESTINKRGQTYEDDPIVFGSMNVDKETPPYNKDCKLWRRGVNKFQKSLLAKKKK</sequence>
<dbReference type="GO" id="GO:0006412">
    <property type="term" value="P:translation"/>
    <property type="evidence" value="ECO:0007669"/>
    <property type="project" value="InterPro"/>
</dbReference>
<keyword evidence="2 5" id="KW-0689">Ribosomal protein</keyword>
<keyword evidence="3" id="KW-0496">Mitochondrion</keyword>
<organism evidence="5 6">
    <name type="scientific">Armadillidium nasatum</name>
    <dbReference type="NCBI Taxonomy" id="96803"/>
    <lineage>
        <taxon>Eukaryota</taxon>
        <taxon>Metazoa</taxon>
        <taxon>Ecdysozoa</taxon>
        <taxon>Arthropoda</taxon>
        <taxon>Crustacea</taxon>
        <taxon>Multicrustacea</taxon>
        <taxon>Malacostraca</taxon>
        <taxon>Eumalacostraca</taxon>
        <taxon>Peracarida</taxon>
        <taxon>Isopoda</taxon>
        <taxon>Oniscidea</taxon>
        <taxon>Crinocheta</taxon>
        <taxon>Armadillidiidae</taxon>
        <taxon>Armadillidium</taxon>
    </lineage>
</organism>
<dbReference type="AlphaFoldDB" id="A0A5N5T7M4"/>
<gene>
    <name evidence="5" type="primary">MRPS30</name>
    <name evidence="5" type="ORF">Anas_05973</name>
</gene>
<evidence type="ECO:0000313" key="5">
    <source>
        <dbReference type="EMBL" id="KAB7502663.1"/>
    </source>
</evidence>
<name>A0A5N5T7M4_9CRUS</name>
<reference evidence="5 6" key="1">
    <citation type="journal article" date="2019" name="PLoS Biol.">
        <title>Sex chromosomes control vertical transmission of feminizing Wolbachia symbionts in an isopod.</title>
        <authorList>
            <person name="Becking T."/>
            <person name="Chebbi M.A."/>
            <person name="Giraud I."/>
            <person name="Moumen B."/>
            <person name="Laverre T."/>
            <person name="Caubet Y."/>
            <person name="Peccoud J."/>
            <person name="Gilbert C."/>
            <person name="Cordaux R."/>
        </authorList>
    </citation>
    <scope>NUCLEOTIDE SEQUENCE [LARGE SCALE GENOMIC DNA]</scope>
    <source>
        <strain evidence="5">ANa2</strain>
        <tissue evidence="5">Whole body excluding digestive tract and cuticle</tissue>
    </source>
</reference>
<dbReference type="InterPro" id="IPR039982">
    <property type="entry name" value="Ribosomal_mL65"/>
</dbReference>